<proteinExistence type="predicted"/>
<evidence type="ECO:0000313" key="5">
    <source>
        <dbReference type="Proteomes" id="UP000824156"/>
    </source>
</evidence>
<dbReference type="InterPro" id="IPR014001">
    <property type="entry name" value="Helicase_ATP-bd"/>
</dbReference>
<evidence type="ECO:0000259" key="2">
    <source>
        <dbReference type="PROSITE" id="PS51192"/>
    </source>
</evidence>
<evidence type="ECO:0000259" key="3">
    <source>
        <dbReference type="PROSITE" id="PS51194"/>
    </source>
</evidence>
<dbReference type="Pfam" id="PF00176">
    <property type="entry name" value="SNF2-rel_dom"/>
    <property type="match status" value="1"/>
</dbReference>
<dbReference type="AlphaFoldDB" id="A0A9D2AZ36"/>
<dbReference type="InterPro" id="IPR049730">
    <property type="entry name" value="SNF2/RAD54-like_C"/>
</dbReference>
<comment type="caution">
    <text evidence="4">The sequence shown here is derived from an EMBL/GenBank/DDBJ whole genome shotgun (WGS) entry which is preliminary data.</text>
</comment>
<name>A0A9D2AZ36_9SPHI</name>
<accession>A0A9D2AZ36</accession>
<keyword evidence="1" id="KW-0378">Hydrolase</keyword>
<dbReference type="Gene3D" id="3.40.50.10810">
    <property type="entry name" value="Tandem AAA-ATPase domain"/>
    <property type="match status" value="1"/>
</dbReference>
<reference evidence="4" key="2">
    <citation type="submission" date="2021-04" db="EMBL/GenBank/DDBJ databases">
        <authorList>
            <person name="Gilroy R."/>
        </authorList>
    </citation>
    <scope>NUCLEOTIDE SEQUENCE</scope>
    <source>
        <strain evidence="4">1719</strain>
    </source>
</reference>
<dbReference type="Pfam" id="PF00271">
    <property type="entry name" value="Helicase_C"/>
    <property type="match status" value="1"/>
</dbReference>
<keyword evidence="4" id="KW-0067">ATP-binding</keyword>
<dbReference type="GO" id="GO:0016787">
    <property type="term" value="F:hydrolase activity"/>
    <property type="evidence" value="ECO:0007669"/>
    <property type="project" value="UniProtKB-KW"/>
</dbReference>
<dbReference type="SUPFAM" id="SSF52540">
    <property type="entry name" value="P-loop containing nucleoside triphosphate hydrolases"/>
    <property type="match status" value="2"/>
</dbReference>
<dbReference type="GO" id="GO:0005524">
    <property type="term" value="F:ATP binding"/>
    <property type="evidence" value="ECO:0007669"/>
    <property type="project" value="InterPro"/>
</dbReference>
<dbReference type="CDD" id="cd18793">
    <property type="entry name" value="SF2_C_SNF"/>
    <property type="match status" value="1"/>
</dbReference>
<dbReference type="InterPro" id="IPR027417">
    <property type="entry name" value="P-loop_NTPase"/>
</dbReference>
<dbReference type="PANTHER" id="PTHR10799">
    <property type="entry name" value="SNF2/RAD54 HELICASE FAMILY"/>
    <property type="match status" value="1"/>
</dbReference>
<feature type="domain" description="Helicase C-terminal" evidence="3">
    <location>
        <begin position="794"/>
        <end position="946"/>
    </location>
</feature>
<reference evidence="4" key="1">
    <citation type="journal article" date="2021" name="PeerJ">
        <title>Extensive microbial diversity within the chicken gut microbiome revealed by metagenomics and culture.</title>
        <authorList>
            <person name="Gilroy R."/>
            <person name="Ravi A."/>
            <person name="Getino M."/>
            <person name="Pursley I."/>
            <person name="Horton D.L."/>
            <person name="Alikhan N.F."/>
            <person name="Baker D."/>
            <person name="Gharbi K."/>
            <person name="Hall N."/>
            <person name="Watson M."/>
            <person name="Adriaenssens E.M."/>
            <person name="Foster-Nyarko E."/>
            <person name="Jarju S."/>
            <person name="Secka A."/>
            <person name="Antonio M."/>
            <person name="Oren A."/>
            <person name="Chaudhuri R.R."/>
            <person name="La Ragione R."/>
            <person name="Hildebrand F."/>
            <person name="Pallen M.J."/>
        </authorList>
    </citation>
    <scope>NUCLEOTIDE SEQUENCE</scope>
    <source>
        <strain evidence="4">1719</strain>
    </source>
</reference>
<dbReference type="Gene3D" id="3.40.50.300">
    <property type="entry name" value="P-loop containing nucleotide triphosphate hydrolases"/>
    <property type="match status" value="1"/>
</dbReference>
<keyword evidence="4" id="KW-0347">Helicase</keyword>
<dbReference type="InterPro" id="IPR001650">
    <property type="entry name" value="Helicase_C-like"/>
</dbReference>
<dbReference type="PROSITE" id="PS51194">
    <property type="entry name" value="HELICASE_CTER"/>
    <property type="match status" value="1"/>
</dbReference>
<dbReference type="InterPro" id="IPR000330">
    <property type="entry name" value="SNF2_N"/>
</dbReference>
<organism evidence="4 5">
    <name type="scientific">Candidatus Sphingobacterium stercoripullorum</name>
    <dbReference type="NCBI Taxonomy" id="2838759"/>
    <lineage>
        <taxon>Bacteria</taxon>
        <taxon>Pseudomonadati</taxon>
        <taxon>Bacteroidota</taxon>
        <taxon>Sphingobacteriia</taxon>
        <taxon>Sphingobacteriales</taxon>
        <taxon>Sphingobacteriaceae</taxon>
        <taxon>Sphingobacterium</taxon>
    </lineage>
</organism>
<dbReference type="PROSITE" id="PS51192">
    <property type="entry name" value="HELICASE_ATP_BIND_1"/>
    <property type="match status" value="1"/>
</dbReference>
<dbReference type="SMART" id="SM00487">
    <property type="entry name" value="DEXDc"/>
    <property type="match status" value="1"/>
</dbReference>
<dbReference type="InterPro" id="IPR038718">
    <property type="entry name" value="SNF2-like_sf"/>
</dbReference>
<evidence type="ECO:0000256" key="1">
    <source>
        <dbReference type="ARBA" id="ARBA00022801"/>
    </source>
</evidence>
<dbReference type="Proteomes" id="UP000824156">
    <property type="component" value="Unassembled WGS sequence"/>
</dbReference>
<keyword evidence="4" id="KW-0547">Nucleotide-binding</keyword>
<gene>
    <name evidence="4" type="ORF">H9853_08915</name>
</gene>
<dbReference type="SMART" id="SM00490">
    <property type="entry name" value="HELICc"/>
    <property type="match status" value="1"/>
</dbReference>
<dbReference type="CDD" id="cd18012">
    <property type="entry name" value="DEXQc_arch_SWI2_SNF2"/>
    <property type="match status" value="1"/>
</dbReference>
<sequence length="959" mass="111884">MTDNKREYKLIYSLGEHPYLGFLIEPHIVYLNKNGSFSLSHQRVFSHTIKDFKKNLDPQDYQIIKILDQLEQQFVIKYYFKSNLLPAKFFNTSFSAEDYDTIRSKLEQKMQEVLPLLRGKPFFLMHKDGYPAHKPISVAEKPTSILFHFRRNESNTHYFPTLKHDGKKLEFMYRGTQIVVNQQAWILIEDTLYYFDEELEGKKLQPFLNKRFIAIPRSTEERYYKTFVKNLIASHSVFAKGFKIKTLHERATTHLILDTSFNEQATINIVFQYGNYRFHASTSEKNAISVELEKDLEQESYTFYRIKRATTWELQQIETLKDMGLHLNDDNYLELTEDSWNNPIVWLNKHYARLEELGFKVEQENNNLTPYYLGTSEVHLDIQEELDWFDVKAYAEFGAFKIPFEELRHNILNHTPEYKLPDGSIAILPEEWFSQYENMFDFSTETKRIRLKKTHIGLIQDISTHANTELHEKIDRLQGFTGLTQREVSANFNGVLRNYQQAGYNWLLFLKEYGFGGCLADDMGLGKTIQTLSLIQHEMDQKKSGEKNFGPILLIAPTSLIFNWKEEALKFTTDLSIVLHTGSNRSKNEQDFQSADLILTSYGIARIDEELLSNMYFHYIILDESQNIKNPSSKSFSAIRKLKGSHRLVLSGTPVENSIQDLWSQMEFLNPGLLGPLSYFQKKFVVPIEKKKDAQKAEKLQALIKPFVLRRTKEQVATELPKKTEQIIHCPMSDEQLTLYEKIKSEYRNHLLGFSNTKQFKSNKLSILAGLTKLRQIANHPKLLEERTQAESGKLDAVLSVLEPIVAERSKVLIFSQFVSHLQIVKEELIKRRIKFSYLDGSTKDRKQVVDEYTSNQDIYVFLISIKAGGVGLNLTQAQYVFLLDPWWNPAVEQQAIDRTHRIGQKKSVFIYKFITKDTVEEKILQLQQRKTTIADTLIQTEENFFKSLNQEDLKSLIS</sequence>
<evidence type="ECO:0000313" key="4">
    <source>
        <dbReference type="EMBL" id="HIX55135.1"/>
    </source>
</evidence>
<protein>
    <submittedName>
        <fullName evidence="4">ATP-dependent helicase</fullName>
    </submittedName>
</protein>
<dbReference type="EMBL" id="DXEZ01000245">
    <property type="protein sequence ID" value="HIX55135.1"/>
    <property type="molecule type" value="Genomic_DNA"/>
</dbReference>
<dbReference type="GO" id="GO:0004386">
    <property type="term" value="F:helicase activity"/>
    <property type="evidence" value="ECO:0007669"/>
    <property type="project" value="UniProtKB-KW"/>
</dbReference>
<feature type="domain" description="Helicase ATP-binding" evidence="2">
    <location>
        <begin position="508"/>
        <end position="672"/>
    </location>
</feature>